<reference evidence="4 5" key="1">
    <citation type="submission" date="2020-08" db="EMBL/GenBank/DDBJ databases">
        <title>Genomic Encyclopedia of Type Strains, Phase IV (KMG-IV): sequencing the most valuable type-strain genomes for metagenomic binning, comparative biology and taxonomic classification.</title>
        <authorList>
            <person name="Goeker M."/>
        </authorList>
    </citation>
    <scope>NUCLEOTIDE SEQUENCE [LARGE SCALE GENOMIC DNA]</scope>
    <source>
        <strain evidence="4 5">DSM 11275</strain>
    </source>
</reference>
<keyword evidence="1" id="KW-0560">Oxidoreductase</keyword>
<dbReference type="InterPro" id="IPR029014">
    <property type="entry name" value="NiFe-Hase_large"/>
</dbReference>
<keyword evidence="5" id="KW-1185">Reference proteome</keyword>
<dbReference type="EMBL" id="JACHGO010000003">
    <property type="protein sequence ID" value="MBB5143303.1"/>
    <property type="molecule type" value="Genomic_DNA"/>
</dbReference>
<evidence type="ECO:0000259" key="3">
    <source>
        <dbReference type="Pfam" id="PF00346"/>
    </source>
</evidence>
<dbReference type="AlphaFoldDB" id="A0A7W8C0G3"/>
<dbReference type="InterPro" id="IPR052197">
    <property type="entry name" value="ComplexI_49kDa-like"/>
</dbReference>
<evidence type="ECO:0000256" key="1">
    <source>
        <dbReference type="ARBA" id="ARBA00023002"/>
    </source>
</evidence>
<organism evidence="4 5">
    <name type="scientific">Desulfovibrio intestinalis</name>
    <dbReference type="NCBI Taxonomy" id="58621"/>
    <lineage>
        <taxon>Bacteria</taxon>
        <taxon>Pseudomonadati</taxon>
        <taxon>Thermodesulfobacteriota</taxon>
        <taxon>Desulfovibrionia</taxon>
        <taxon>Desulfovibrionales</taxon>
        <taxon>Desulfovibrionaceae</taxon>
        <taxon>Desulfovibrio</taxon>
    </lineage>
</organism>
<proteinExistence type="predicted"/>
<gene>
    <name evidence="4" type="ORF">HNQ38_001391</name>
</gene>
<accession>A0A7W8C0G3</accession>
<dbReference type="RefSeq" id="WP_183718681.1">
    <property type="nucleotide sequence ID" value="NZ_JACHGO010000003.1"/>
</dbReference>
<dbReference type="SUPFAM" id="SSF56762">
    <property type="entry name" value="HydB/Nqo4-like"/>
    <property type="match status" value="1"/>
</dbReference>
<name>A0A7W8C0G3_9BACT</name>
<evidence type="ECO:0000313" key="5">
    <source>
        <dbReference type="Proteomes" id="UP000539075"/>
    </source>
</evidence>
<dbReference type="PANTHER" id="PTHR43485:SF1">
    <property type="entry name" value="FORMATE HYDROGENLYASE SUBUNIT 5-RELATED"/>
    <property type="match status" value="1"/>
</dbReference>
<dbReference type="InterPro" id="IPR037232">
    <property type="entry name" value="NADH_quin_OxRdtase_su_C/D-like"/>
</dbReference>
<dbReference type="GO" id="GO:0051287">
    <property type="term" value="F:NAD binding"/>
    <property type="evidence" value="ECO:0007669"/>
    <property type="project" value="InterPro"/>
</dbReference>
<dbReference type="Proteomes" id="UP000539075">
    <property type="component" value="Unassembled WGS sequence"/>
</dbReference>
<dbReference type="GO" id="GO:0016651">
    <property type="term" value="F:oxidoreductase activity, acting on NAD(P)H"/>
    <property type="evidence" value="ECO:0007669"/>
    <property type="project" value="InterPro"/>
</dbReference>
<evidence type="ECO:0000313" key="4">
    <source>
        <dbReference type="EMBL" id="MBB5143303.1"/>
    </source>
</evidence>
<dbReference type="PANTHER" id="PTHR43485">
    <property type="entry name" value="HYDROGENASE-4 COMPONENT G"/>
    <property type="match status" value="1"/>
</dbReference>
<protein>
    <submittedName>
        <fullName evidence="4">Ni,Fe-hydrogenase III large subunit</fullName>
    </submittedName>
</protein>
<dbReference type="InterPro" id="IPR001135">
    <property type="entry name" value="NADH_Q_OxRdtase_suD"/>
</dbReference>
<feature type="compositionally biased region" description="Low complexity" evidence="2">
    <location>
        <begin position="129"/>
        <end position="151"/>
    </location>
</feature>
<comment type="caution">
    <text evidence="4">The sequence shown here is derived from an EMBL/GenBank/DDBJ whole genome shotgun (WGS) entry which is preliminary data.</text>
</comment>
<dbReference type="Gene3D" id="1.10.645.10">
    <property type="entry name" value="Cytochrome-c3 Hydrogenase, chain B"/>
    <property type="match status" value="1"/>
</dbReference>
<sequence length="570" mass="61934">MSFDYREAVDLKKVTRFSVAELREHIRHALAGGWRVLAFFGIPEEKTVDAQRDAGIAPTRPVPIVLCCVLAHDGIRRLMARCTNAVTAFMSLTPDLPQMHYFEREIYEQWGVEPVDHPWLKSVRRTPDSAEAQARNAATAAADGEASPSAEGLPTAPATENAATSQPSPQPTAQPYPFYRVEGAEVHEVAVGPVHAGIIEPGHFRFQCYGENVLHLEVALGYQHRGLEDMLVYGPAARRLHLLECAAGDSTVAHATAHCVLLERMTGHEPGERAQLLRRIGLELERLANHTGDLGALAGDAGFLPTSSWNGRIRGDFLNMTASLCGNRFGRGLLRPGGVAYDLDPLESANLLNRARAAWQDVRGAVDVMLEAVTVRDRLVDIGVLETGTARQLNTVGVPARACGLDVDARFHAPLSNLPCEGCAPRLEITGDVMARAKVRSRELDDSLRLLELDLARLSALSAQVDATSDAPADHQTNPPTAAPEKISGTPRDFTDLPPHTLAVAQVEGWRGEVCHVSVTDSQGRLLVYKAIDPSFHNWTGLAIALRGNQISDFPLCNKSFNLSYCGHDL</sequence>
<feature type="region of interest" description="Disordered" evidence="2">
    <location>
        <begin position="126"/>
        <end position="176"/>
    </location>
</feature>
<dbReference type="SUPFAM" id="SSF143243">
    <property type="entry name" value="Nqo5-like"/>
    <property type="match status" value="1"/>
</dbReference>
<feature type="region of interest" description="Disordered" evidence="2">
    <location>
        <begin position="466"/>
        <end position="496"/>
    </location>
</feature>
<feature type="domain" description="NADH-quinone oxidoreductase subunit D" evidence="3">
    <location>
        <begin position="300"/>
        <end position="563"/>
    </location>
</feature>
<dbReference type="Pfam" id="PF00346">
    <property type="entry name" value="Complex1_49kDa"/>
    <property type="match status" value="1"/>
</dbReference>
<dbReference type="GO" id="GO:0048038">
    <property type="term" value="F:quinone binding"/>
    <property type="evidence" value="ECO:0007669"/>
    <property type="project" value="InterPro"/>
</dbReference>
<evidence type="ECO:0000256" key="2">
    <source>
        <dbReference type="SAM" id="MobiDB-lite"/>
    </source>
</evidence>